<comment type="caution">
    <text evidence="6">The sequence shown here is derived from an EMBL/GenBank/DDBJ whole genome shotgun (WGS) entry which is preliminary data.</text>
</comment>
<feature type="domain" description="Core" evidence="5">
    <location>
        <begin position="86"/>
        <end position="193"/>
    </location>
</feature>
<comment type="pathway">
    <text evidence="1">Cofactor biosynthesis; iron-sulfur cluster biosynthesis.</text>
</comment>
<feature type="region of interest" description="Disordered" evidence="3">
    <location>
        <begin position="30"/>
        <end position="83"/>
    </location>
</feature>
<evidence type="ECO:0000256" key="3">
    <source>
        <dbReference type="SAM" id="MobiDB-lite"/>
    </source>
</evidence>
<keyword evidence="4" id="KW-0732">Signal</keyword>
<feature type="signal peptide" evidence="4">
    <location>
        <begin position="1"/>
        <end position="20"/>
    </location>
</feature>
<reference evidence="6 7" key="1">
    <citation type="submission" date="2024-10" db="EMBL/GenBank/DDBJ databases">
        <title>Updated reference genomes for cyclostephanoid diatoms.</title>
        <authorList>
            <person name="Roberts W.R."/>
            <person name="Alverson A.J."/>
        </authorList>
    </citation>
    <scope>NUCLEOTIDE SEQUENCE [LARGE SCALE GENOMIC DNA]</scope>
    <source>
        <strain evidence="6 7">AJA228-03</strain>
    </source>
</reference>
<proteinExistence type="predicted"/>
<dbReference type="EMBL" id="JALLPB020000052">
    <property type="protein sequence ID" value="KAL3822883.1"/>
    <property type="molecule type" value="Genomic_DNA"/>
</dbReference>
<dbReference type="SUPFAM" id="SSF89360">
    <property type="entry name" value="HesB-like domain"/>
    <property type="match status" value="1"/>
</dbReference>
<dbReference type="Gene3D" id="2.60.300.12">
    <property type="entry name" value="HesB-like domain"/>
    <property type="match status" value="1"/>
</dbReference>
<accession>A0ABD3SF14</accession>
<keyword evidence="2" id="KW-0479">Metal-binding</keyword>
<evidence type="ECO:0000259" key="5">
    <source>
        <dbReference type="Pfam" id="PF01521"/>
    </source>
</evidence>
<dbReference type="InterPro" id="IPR031108">
    <property type="entry name" value="IscA_plant_cyanobact"/>
</dbReference>
<dbReference type="Proteomes" id="UP001530377">
    <property type="component" value="Unassembled WGS sequence"/>
</dbReference>
<keyword evidence="7" id="KW-1185">Reference proteome</keyword>
<dbReference type="PROSITE" id="PS01152">
    <property type="entry name" value="HESB"/>
    <property type="match status" value="1"/>
</dbReference>
<dbReference type="InterPro" id="IPR017870">
    <property type="entry name" value="FeS_cluster_insertion_CS"/>
</dbReference>
<evidence type="ECO:0000313" key="6">
    <source>
        <dbReference type="EMBL" id="KAL3822883.1"/>
    </source>
</evidence>
<evidence type="ECO:0000256" key="1">
    <source>
        <dbReference type="ARBA" id="ARBA00005151"/>
    </source>
</evidence>
<dbReference type="NCBIfam" id="TIGR00049">
    <property type="entry name" value="iron-sulfur cluster assembly accessory protein"/>
    <property type="match status" value="1"/>
</dbReference>
<keyword evidence="2" id="KW-0408">Iron</keyword>
<dbReference type="AlphaFoldDB" id="A0ABD3SF14"/>
<dbReference type="GO" id="GO:0051539">
    <property type="term" value="F:4 iron, 4 sulfur cluster binding"/>
    <property type="evidence" value="ECO:0007669"/>
    <property type="project" value="UniProtKB-KW"/>
</dbReference>
<dbReference type="InterPro" id="IPR016092">
    <property type="entry name" value="ATAP"/>
</dbReference>
<sequence length="198" mass="21691">MLSSFYHSCLSLAALSATCAQLQTAQSFSPTPFRLHKQRRMATPRPLPLPPLRSSSPSPSSSADVVASAEEQQRPEQPPPSEDAIIRIKPKAMSRLLELKRKRDVSESEPLILRMGVRNGGCSGLSYVMDFSTSEDINDDDEVDTYEEEGIRCVVDAKSVLYLYGLELDYSDDLIGGGFKFFNPNAEESCGCGSSFGV</sequence>
<dbReference type="InterPro" id="IPR000361">
    <property type="entry name" value="ATAP_core_dom"/>
</dbReference>
<evidence type="ECO:0000256" key="4">
    <source>
        <dbReference type="SAM" id="SignalP"/>
    </source>
</evidence>
<protein>
    <recommendedName>
        <fullName evidence="5">Core domain-containing protein</fullName>
    </recommendedName>
</protein>
<gene>
    <name evidence="6" type="ORF">ACHAXA_006247</name>
</gene>
<keyword evidence="2" id="KW-0004">4Fe-4S</keyword>
<name>A0ABD3SF14_9STRA</name>
<feature type="chain" id="PRO_5044858028" description="Core domain-containing protein" evidence="4">
    <location>
        <begin position="21"/>
        <end position="198"/>
    </location>
</feature>
<feature type="compositionally biased region" description="Low complexity" evidence="3">
    <location>
        <begin position="52"/>
        <end position="62"/>
    </location>
</feature>
<dbReference type="PANTHER" id="PTHR47265">
    <property type="entry name" value="IRON-SULFUR ASSEMBLY PROTEIN ISCA, CHLOROPLASTIC"/>
    <property type="match status" value="1"/>
</dbReference>
<evidence type="ECO:0000256" key="2">
    <source>
        <dbReference type="ARBA" id="ARBA00022485"/>
    </source>
</evidence>
<organism evidence="6 7">
    <name type="scientific">Cyclostephanos tholiformis</name>
    <dbReference type="NCBI Taxonomy" id="382380"/>
    <lineage>
        <taxon>Eukaryota</taxon>
        <taxon>Sar</taxon>
        <taxon>Stramenopiles</taxon>
        <taxon>Ochrophyta</taxon>
        <taxon>Bacillariophyta</taxon>
        <taxon>Coscinodiscophyceae</taxon>
        <taxon>Thalassiosirophycidae</taxon>
        <taxon>Stephanodiscales</taxon>
        <taxon>Stephanodiscaceae</taxon>
        <taxon>Cyclostephanos</taxon>
    </lineage>
</organism>
<dbReference type="InterPro" id="IPR035903">
    <property type="entry name" value="HesB-like_dom_sf"/>
</dbReference>
<keyword evidence="2" id="KW-0411">Iron-sulfur</keyword>
<dbReference type="PANTHER" id="PTHR47265:SF1">
    <property type="entry name" value="IRON-SULFUR ASSEMBLY PROTEIN ISCA, CHLOROPLASTIC"/>
    <property type="match status" value="1"/>
</dbReference>
<evidence type="ECO:0000313" key="7">
    <source>
        <dbReference type="Proteomes" id="UP001530377"/>
    </source>
</evidence>
<dbReference type="Pfam" id="PF01521">
    <property type="entry name" value="Fe-S_biosyn"/>
    <property type="match status" value="1"/>
</dbReference>